<proteinExistence type="inferred from homology"/>
<comment type="cofactor">
    <cofactor evidence="11">
        <name>NADPH</name>
        <dbReference type="ChEBI" id="CHEBI:57783"/>
    </cofactor>
</comment>
<feature type="binding site" evidence="11">
    <location>
        <position position="160"/>
    </location>
    <ligand>
        <name>Mg(2+)</name>
        <dbReference type="ChEBI" id="CHEBI:18420"/>
    </ligand>
</feature>
<dbReference type="NCBIfam" id="TIGR02151">
    <property type="entry name" value="IPP_isom_2"/>
    <property type="match status" value="1"/>
</dbReference>
<dbReference type="Proteomes" id="UP000287969">
    <property type="component" value="Chromosome"/>
</dbReference>
<keyword evidence="2 11" id="KW-0963">Cytoplasm</keyword>
<evidence type="ECO:0000313" key="14">
    <source>
        <dbReference type="Proteomes" id="UP000287969"/>
    </source>
</evidence>
<organism evidence="13 14">
    <name type="scientific">Acidilutibacter cellobiosedens</name>
    <dbReference type="NCBI Taxonomy" id="2507161"/>
    <lineage>
        <taxon>Bacteria</taxon>
        <taxon>Bacillati</taxon>
        <taxon>Bacillota</taxon>
        <taxon>Tissierellia</taxon>
        <taxon>Tissierellales</taxon>
        <taxon>Acidilutibacteraceae</taxon>
        <taxon>Acidilutibacter</taxon>
    </lineage>
</organism>
<evidence type="ECO:0000256" key="4">
    <source>
        <dbReference type="ARBA" id="ARBA00022643"/>
    </source>
</evidence>
<feature type="binding site" evidence="11">
    <location>
        <position position="221"/>
    </location>
    <ligand>
        <name>FMN</name>
        <dbReference type="ChEBI" id="CHEBI:58210"/>
    </ligand>
</feature>
<dbReference type="Pfam" id="PF01070">
    <property type="entry name" value="FMN_dh"/>
    <property type="match status" value="1"/>
</dbReference>
<keyword evidence="5 11" id="KW-0479">Metal-binding</keyword>
<gene>
    <name evidence="11" type="primary">fni</name>
    <name evidence="13" type="ORF">EQM13_16895</name>
</gene>
<comment type="cofactor">
    <cofactor evidence="1 11">
        <name>FMN</name>
        <dbReference type="ChEBI" id="CHEBI:58210"/>
    </cofactor>
</comment>
<comment type="catalytic activity">
    <reaction evidence="11">
        <text>isopentenyl diphosphate = dimethylallyl diphosphate</text>
        <dbReference type="Rhea" id="RHEA:23284"/>
        <dbReference type="ChEBI" id="CHEBI:57623"/>
        <dbReference type="ChEBI" id="CHEBI:128769"/>
        <dbReference type="EC" id="5.3.3.2"/>
    </reaction>
</comment>
<feature type="binding site" evidence="11">
    <location>
        <begin position="267"/>
        <end position="269"/>
    </location>
    <ligand>
        <name>FMN</name>
        <dbReference type="ChEBI" id="CHEBI:58210"/>
    </ligand>
</feature>
<dbReference type="InterPro" id="IPR000262">
    <property type="entry name" value="FMN-dep_DH"/>
</dbReference>
<feature type="binding site" evidence="11">
    <location>
        <position position="129"/>
    </location>
    <ligand>
        <name>FMN</name>
        <dbReference type="ChEBI" id="CHEBI:58210"/>
    </ligand>
</feature>
<evidence type="ECO:0000256" key="11">
    <source>
        <dbReference type="HAMAP-Rule" id="MF_00354"/>
    </source>
</evidence>
<dbReference type="CDD" id="cd02811">
    <property type="entry name" value="IDI-2_FMN"/>
    <property type="match status" value="1"/>
</dbReference>
<dbReference type="SUPFAM" id="SSF51395">
    <property type="entry name" value="FMN-linked oxidoreductases"/>
    <property type="match status" value="1"/>
</dbReference>
<feature type="binding site" evidence="11">
    <location>
        <position position="99"/>
    </location>
    <ligand>
        <name>FMN</name>
        <dbReference type="ChEBI" id="CHEBI:58210"/>
    </ligand>
</feature>
<dbReference type="KEGG" id="spoa:EQM13_16895"/>
<evidence type="ECO:0000256" key="6">
    <source>
        <dbReference type="ARBA" id="ARBA00022842"/>
    </source>
</evidence>
<dbReference type="GO" id="GO:0008299">
    <property type="term" value="P:isoprenoid biosynthetic process"/>
    <property type="evidence" value="ECO:0007669"/>
    <property type="project" value="UniProtKB-UniRule"/>
</dbReference>
<keyword evidence="14" id="KW-1185">Reference proteome</keyword>
<dbReference type="GO" id="GO:0004452">
    <property type="term" value="F:isopentenyl-diphosphate delta-isomerase activity"/>
    <property type="evidence" value="ECO:0007669"/>
    <property type="project" value="UniProtKB-UniRule"/>
</dbReference>
<dbReference type="PANTHER" id="PTHR43665">
    <property type="entry name" value="ISOPENTENYL-DIPHOSPHATE DELTA-ISOMERASE"/>
    <property type="match status" value="1"/>
</dbReference>
<evidence type="ECO:0000259" key="12">
    <source>
        <dbReference type="Pfam" id="PF01070"/>
    </source>
</evidence>
<dbReference type="GO" id="GO:0070402">
    <property type="term" value="F:NADPH binding"/>
    <property type="evidence" value="ECO:0007669"/>
    <property type="project" value="UniProtKB-UniRule"/>
</dbReference>
<keyword evidence="6 11" id="KW-0460">Magnesium</keyword>
<evidence type="ECO:0000313" key="13">
    <source>
        <dbReference type="EMBL" id="QAT63126.1"/>
    </source>
</evidence>
<feature type="binding site" evidence="11">
    <location>
        <position position="159"/>
    </location>
    <ligand>
        <name>substrate</name>
    </ligand>
</feature>
<dbReference type="PIRSF" id="PIRSF003314">
    <property type="entry name" value="IPP_isomerase"/>
    <property type="match status" value="1"/>
</dbReference>
<feature type="domain" description="FMN-dependent dehydrogenase" evidence="12">
    <location>
        <begin position="174"/>
        <end position="331"/>
    </location>
</feature>
<comment type="subcellular location">
    <subcellularLocation>
        <location evidence="11">Cytoplasm</location>
    </subcellularLocation>
</comment>
<feature type="binding site" evidence="11">
    <location>
        <position position="216"/>
    </location>
    <ligand>
        <name>FMN</name>
        <dbReference type="ChEBI" id="CHEBI:58210"/>
    </ligand>
</feature>
<dbReference type="GO" id="GO:0005737">
    <property type="term" value="C:cytoplasm"/>
    <property type="evidence" value="ECO:0007669"/>
    <property type="project" value="UniProtKB-SubCell"/>
</dbReference>
<dbReference type="AlphaFoldDB" id="A0A410QGQ8"/>
<dbReference type="RefSeq" id="WP_071139350.1">
    <property type="nucleotide sequence ID" value="NZ_CP035282.1"/>
</dbReference>
<evidence type="ECO:0000256" key="10">
    <source>
        <dbReference type="ARBA" id="ARBA00025810"/>
    </source>
</evidence>
<dbReference type="EC" id="5.3.3.2" evidence="11"/>
<evidence type="ECO:0000256" key="1">
    <source>
        <dbReference type="ARBA" id="ARBA00001917"/>
    </source>
</evidence>
<dbReference type="OrthoDB" id="9795032at2"/>
<keyword evidence="3 11" id="KW-0285">Flavoprotein</keyword>
<sequence length="344" mass="38536">MKNNGEFHIRKKRKKEHIDYFLKSNHNRSNLFEDIYIEHNALPELNLEDIDTKCLFLGKYAEYPIMIDAVTGGTEFSREINGDLSKLARKFSIPMAVGSQTIALENEGSRESFKIVRENMGEEGIVIANLNAHSSLDDVYCAIDMIDADAVQLHLNTAQELVMKEGDKEFKGILENIKNIVSSLSKPVIVKEVGFGISGNVLSRLYDAGVKYVDISGAGGTNFIEIENERNDEMDFSDIYSWGIPTALSLIQCRRFKDDVHIISSGGIRNSQDVVKSLILGAEMVGITGEILKHLLYSGYEGAYTYIHGIVYKLKMLMLLLGKENLSELKNTPYKIKGVLKDLI</sequence>
<dbReference type="Gene3D" id="3.20.20.70">
    <property type="entry name" value="Aldolase class I"/>
    <property type="match status" value="1"/>
</dbReference>
<evidence type="ECO:0000256" key="2">
    <source>
        <dbReference type="ARBA" id="ARBA00022490"/>
    </source>
</evidence>
<evidence type="ECO:0000256" key="3">
    <source>
        <dbReference type="ARBA" id="ARBA00022630"/>
    </source>
</evidence>
<dbReference type="GO" id="GO:0016491">
    <property type="term" value="F:oxidoreductase activity"/>
    <property type="evidence" value="ECO:0007669"/>
    <property type="project" value="InterPro"/>
</dbReference>
<evidence type="ECO:0000256" key="7">
    <source>
        <dbReference type="ARBA" id="ARBA00022857"/>
    </source>
</evidence>
<protein>
    <recommendedName>
        <fullName evidence="11">Isopentenyl-diphosphate delta-isomerase</fullName>
        <shortName evidence="11">IPP isomerase</shortName>
        <ecNumber evidence="11">5.3.3.2</ecNumber>
    </recommendedName>
    <alternativeName>
        <fullName evidence="11">Isopentenyl diphosphate:dimethylallyl diphosphate isomerase</fullName>
    </alternativeName>
    <alternativeName>
        <fullName evidence="11">Isopentenyl pyrophosphate isomerase</fullName>
    </alternativeName>
    <alternativeName>
        <fullName evidence="11">Type 2 isopentenyl diphosphate isomerase</fullName>
        <shortName evidence="11">IDI-2</shortName>
    </alternativeName>
</protein>
<name>A0A410QGQ8_9FIRM</name>
<dbReference type="InterPro" id="IPR011179">
    <property type="entry name" value="IPdP_isomerase"/>
</dbReference>
<keyword evidence="4 11" id="KW-0288">FMN</keyword>
<dbReference type="PANTHER" id="PTHR43665:SF1">
    <property type="entry name" value="ISOPENTENYL-DIPHOSPHATE DELTA-ISOMERASE"/>
    <property type="match status" value="1"/>
</dbReference>
<evidence type="ECO:0000256" key="9">
    <source>
        <dbReference type="ARBA" id="ARBA00023235"/>
    </source>
</evidence>
<dbReference type="EMBL" id="CP035282">
    <property type="protein sequence ID" value="QAT63126.1"/>
    <property type="molecule type" value="Genomic_DNA"/>
</dbReference>
<keyword evidence="7 11" id="KW-0521">NADP</keyword>
<dbReference type="GO" id="GO:0000287">
    <property type="term" value="F:magnesium ion binding"/>
    <property type="evidence" value="ECO:0007669"/>
    <property type="project" value="UniProtKB-UniRule"/>
</dbReference>
<comment type="similarity">
    <text evidence="11">Belongs to the IPP isomerase type 2 family.</text>
</comment>
<dbReference type="InterPro" id="IPR013785">
    <property type="entry name" value="Aldolase_TIM"/>
</dbReference>
<accession>A0A410QGQ8</accession>
<comment type="caution">
    <text evidence="11">Lacks conserved residue(s) required for the propagation of feature annotation.</text>
</comment>
<feature type="binding site" evidence="11">
    <location>
        <position position="191"/>
    </location>
    <ligand>
        <name>FMN</name>
        <dbReference type="ChEBI" id="CHEBI:58210"/>
    </ligand>
</feature>
<dbReference type="HAMAP" id="MF_00354">
    <property type="entry name" value="Idi_2"/>
    <property type="match status" value="1"/>
</dbReference>
<comment type="function">
    <text evidence="11">Involved in the biosynthesis of isoprenoids. Catalyzes the 1,3-allylic rearrangement of the homoallylic substrate isopentenyl (IPP) to its allylic isomer, dimethylallyl diphosphate (DMAPP).</text>
</comment>
<evidence type="ECO:0000256" key="8">
    <source>
        <dbReference type="ARBA" id="ARBA00023229"/>
    </source>
</evidence>
<dbReference type="GO" id="GO:0010181">
    <property type="term" value="F:FMN binding"/>
    <property type="evidence" value="ECO:0007669"/>
    <property type="project" value="UniProtKB-UniRule"/>
</dbReference>
<comment type="cofactor">
    <cofactor evidence="11">
        <name>Mg(2+)</name>
        <dbReference type="ChEBI" id="CHEBI:18420"/>
    </cofactor>
</comment>
<keyword evidence="8 11" id="KW-0414">Isoprene biosynthesis</keyword>
<comment type="subunit">
    <text evidence="10 11">Homooctamer. Dimer of tetramers.</text>
</comment>
<keyword evidence="9 11" id="KW-0413">Isomerase</keyword>
<reference evidence="14" key="1">
    <citation type="submission" date="2019-01" db="EMBL/GenBank/DDBJ databases">
        <title>Draft genomes of a novel of Sporanaerobacter strains.</title>
        <authorList>
            <person name="Ma S."/>
        </authorList>
    </citation>
    <scope>NUCLEOTIDE SEQUENCE [LARGE SCALE GENOMIC DNA]</scope>
    <source>
        <strain evidence="14">NJN-17</strain>
    </source>
</reference>
<feature type="binding site" evidence="11">
    <location>
        <begin position="13"/>
        <end position="14"/>
    </location>
    <ligand>
        <name>substrate</name>
    </ligand>
</feature>
<evidence type="ECO:0000256" key="5">
    <source>
        <dbReference type="ARBA" id="ARBA00022723"/>
    </source>
</evidence>